<reference evidence="4" key="1">
    <citation type="submission" date="2018-05" db="EMBL/GenBank/DDBJ databases">
        <title>Genome Sequencing of selected type strains of the family Eggerthellaceae.</title>
        <authorList>
            <person name="Danylec N."/>
            <person name="Stoll D.A."/>
            <person name="Doetsch A."/>
            <person name="Huch M."/>
        </authorList>
    </citation>
    <scope>NUCLEOTIDE SEQUENCE [LARGE SCALE GENOMIC DNA]</scope>
    <source>
        <strain evidence="4">DSM 16107</strain>
    </source>
</reference>
<dbReference type="InterPro" id="IPR012334">
    <property type="entry name" value="Pectin_lyas_fold"/>
</dbReference>
<evidence type="ECO:0000256" key="2">
    <source>
        <dbReference type="SAM" id="Phobius"/>
    </source>
</evidence>
<keyword evidence="2" id="KW-0812">Transmembrane</keyword>
<feature type="region of interest" description="Disordered" evidence="1">
    <location>
        <begin position="227"/>
        <end position="254"/>
    </location>
</feature>
<evidence type="ECO:0000256" key="1">
    <source>
        <dbReference type="SAM" id="MobiDB-lite"/>
    </source>
</evidence>
<feature type="region of interest" description="Disordered" evidence="1">
    <location>
        <begin position="142"/>
        <end position="183"/>
    </location>
</feature>
<evidence type="ECO:0008006" key="5">
    <source>
        <dbReference type="Google" id="ProtNLM"/>
    </source>
</evidence>
<comment type="caution">
    <text evidence="3">The sequence shown here is derived from an EMBL/GenBank/DDBJ whole genome shotgun (WGS) entry which is preliminary data.</text>
</comment>
<keyword evidence="2" id="KW-1133">Transmembrane helix</keyword>
<dbReference type="EMBL" id="QICC01000037">
    <property type="protein sequence ID" value="RNM41410.1"/>
    <property type="molecule type" value="Genomic_DNA"/>
</dbReference>
<organism evidence="3 4">
    <name type="scientific">Eggerthella sinensis</name>
    <dbReference type="NCBI Taxonomy" id="242230"/>
    <lineage>
        <taxon>Bacteria</taxon>
        <taxon>Bacillati</taxon>
        <taxon>Actinomycetota</taxon>
        <taxon>Coriobacteriia</taxon>
        <taxon>Eggerthellales</taxon>
        <taxon>Eggerthellaceae</taxon>
        <taxon>Eggerthella</taxon>
    </lineage>
</organism>
<dbReference type="AlphaFoldDB" id="A0A3N0IYA8"/>
<keyword evidence="2" id="KW-0472">Membrane</keyword>
<evidence type="ECO:0000313" key="4">
    <source>
        <dbReference type="Proteomes" id="UP000270112"/>
    </source>
</evidence>
<evidence type="ECO:0000313" key="3">
    <source>
        <dbReference type="EMBL" id="RNM41410.1"/>
    </source>
</evidence>
<feature type="compositionally biased region" description="Low complexity" evidence="1">
    <location>
        <begin position="149"/>
        <end position="161"/>
    </location>
</feature>
<proteinExistence type="predicted"/>
<feature type="transmembrane region" description="Helical" evidence="2">
    <location>
        <begin position="322"/>
        <end position="344"/>
    </location>
</feature>
<protein>
    <recommendedName>
        <fullName evidence="5">Right handed beta helix domain-containing protein</fullName>
    </recommendedName>
</protein>
<dbReference type="InterPro" id="IPR022121">
    <property type="entry name" value="Peptidase_M73_camelysin"/>
</dbReference>
<gene>
    <name evidence="3" type="ORF">DMP09_09720</name>
</gene>
<dbReference type="InterPro" id="IPR011050">
    <property type="entry name" value="Pectin_lyase_fold/virulence"/>
</dbReference>
<name>A0A3N0IYA8_9ACTN</name>
<dbReference type="Proteomes" id="UP000270112">
    <property type="component" value="Unassembled WGS sequence"/>
</dbReference>
<dbReference type="SUPFAM" id="SSF51126">
    <property type="entry name" value="Pectin lyase-like"/>
    <property type="match status" value="1"/>
</dbReference>
<dbReference type="Gene3D" id="2.160.20.10">
    <property type="entry name" value="Single-stranded right-handed beta-helix, Pectin lyase-like"/>
    <property type="match status" value="1"/>
</dbReference>
<feature type="compositionally biased region" description="Low complexity" evidence="1">
    <location>
        <begin position="227"/>
        <end position="236"/>
    </location>
</feature>
<sequence>MPCTRAWKTPRGRWCTTGRCVRWRRSPPCSGLPTTRRGRPCSRAGLPYRSMRRPATSSREPMRRSTCIGRWTHPTRGSWPLWRRRATLSAWLSRSSRCCACSPPPSSLRGGRGIGACGRSAWLRPLRRLRSSRCSPGRCLRRAPACAGTPSTREPSPSTSTAARPHSPTARRCWSRAGPSRRSLPSPIRGRLLFAIASTWEIFRGAPSMTWNSPCCSAMRCCSRALPSSSRNAAPAPRRRSSPPARPRRSSSRCICGRGRATSARATASSSTCAPTRCRLRTAGKGGDALIPDCTLKAKDAFPPNRNDKKENHMETTNNRKLVASAVLIVASVALLLGLTFAWFTDSVVNKGNKIQAGTLQVALLQNGTDISASADPVFDYDRWEPGYATNAALAVRNDGTLAVKYKLGFQFGDMSQSKGIEHAIDVYVLDHEGAATDADTPVGTLAEFASGGKALAEGDLAVGAESDAVNVVLKMNTGAGNDYQGAVVDFDILLTATQAPVETDGFGASDYDKDADVDFAPVSSGDDLKKALERGQSVSLEQDVVLDEILKLEGDVVIQGNGNALVVPDGADRVVDVSHQSEPVSITLRGVDVKGPEAGAYTRGMSFYGNADVRLTLDACSVSASSYALNVASENENVELTVKNTVLDGWCAFQTWSPSTRATFENCTLIGTNDKSEGGSNGFSTVVINEDAGGSTIEFSNCRIEAVETNSNEQTLLSIRSNDNTITCQGCTFVYNGEVVDRDNAPINLYANLTGNKLIIDGVDVLA</sequence>
<accession>A0A3N0IYA8</accession>
<dbReference type="Pfam" id="PF12389">
    <property type="entry name" value="Peptidase_M73"/>
    <property type="match status" value="1"/>
</dbReference>
<feature type="compositionally biased region" description="Basic residues" evidence="1">
    <location>
        <begin position="237"/>
        <end position="251"/>
    </location>
</feature>